<dbReference type="Proteomes" id="UP001066276">
    <property type="component" value="Chromosome 5"/>
</dbReference>
<dbReference type="InterPro" id="IPR050621">
    <property type="entry name" value="Tudor_domain_containing"/>
</dbReference>
<dbReference type="Pfam" id="PF00567">
    <property type="entry name" value="TUDOR"/>
    <property type="match status" value="8"/>
</dbReference>
<feature type="domain" description="Tudor" evidence="2">
    <location>
        <begin position="1727"/>
        <end position="1787"/>
    </location>
</feature>
<dbReference type="SUPFAM" id="SSF63748">
    <property type="entry name" value="Tudor/PWWP/MBT"/>
    <property type="match status" value="8"/>
</dbReference>
<reference evidence="3" key="1">
    <citation type="journal article" date="2022" name="bioRxiv">
        <title>Sequencing and chromosome-scale assembly of the giantPleurodeles waltlgenome.</title>
        <authorList>
            <person name="Brown T."/>
            <person name="Elewa A."/>
            <person name="Iarovenko S."/>
            <person name="Subramanian E."/>
            <person name="Araus A.J."/>
            <person name="Petzold A."/>
            <person name="Susuki M."/>
            <person name="Suzuki K.-i.T."/>
            <person name="Hayashi T."/>
            <person name="Toyoda A."/>
            <person name="Oliveira C."/>
            <person name="Osipova E."/>
            <person name="Leigh N.D."/>
            <person name="Simon A."/>
            <person name="Yun M.H."/>
        </authorList>
    </citation>
    <scope>NUCLEOTIDE SEQUENCE</scope>
    <source>
        <strain evidence="3">20211129_DDA</strain>
        <tissue evidence="3">Liver</tissue>
    </source>
</reference>
<protein>
    <recommendedName>
        <fullName evidence="2">Tudor domain-containing protein</fullName>
    </recommendedName>
</protein>
<feature type="domain" description="Tudor" evidence="2">
    <location>
        <begin position="456"/>
        <end position="514"/>
    </location>
</feature>
<proteinExistence type="predicted"/>
<evidence type="ECO:0000313" key="3">
    <source>
        <dbReference type="EMBL" id="KAJ1149383.1"/>
    </source>
</evidence>
<dbReference type="CDD" id="cd20436">
    <property type="entry name" value="Tudor_TDRD15_rpt1"/>
    <property type="match status" value="1"/>
</dbReference>
<gene>
    <name evidence="3" type="ORF">NDU88_002193</name>
</gene>
<sequence length="2183" mass="246048">MRVCATFLISRGPNSDTSDRGCSSGESLLSLRTPPPVFQFSGCDQGWPSYRAFPAPSPVSAAIFSGGPRPPSIRDVARFFVLWGGWEEEEGQEATPIFARKAAPAKSVPPRGRRSGYLRPRLAANSGPRISRAPLSSSAGSGLPSSLYVPGRESCEVLLAGGRHFMDSIPLLPQFPLDMDLKISVIECKPKEVLVEFQGQYNAEFEFDYHILQKELQNVPKVKDNVVIGDFCLVEDKNSMEWHRGRIVEKKGEMYEVFLIDTGSVLKADITHIASACGEIFQLPPKIVCGIFSNILPPEEKWSSKAINYFSSLLGIHLKGHVQAILPSQVVLLEVPKVIDDLVKLSLAQYVDRDTFILIVEILKDFPIGSIQKQIPDLLQQKHIQADYIETIPTFQQIVDHLRPCLSVDTTEKVKITAAVSPLQFHCRISPWIQELEHLTSAMFLHYEAISKEAVCDHFGLLCAAKRKDGQWHRGVIQQLLSDDKLKVWFMDFGYSEAVPSKSVHKLEPEFRLLPMMSFPCALSCLSLQNENHRIFQIGEFKRALLGQTILVHVDKYCKEEHLYHVTLHNKNLLIPSPGQHENKLPRLRSPKSPYKIFSNEEAKKICHEKPSEVEVIAPQEIERDLNKNELDLQVGYPRMNMKIDSVYIAYVQYVLNPSNFWVRIDDQEAAYLKMVKNIGEKYAMCEDCDMLLENPQPGMLCCARYSKDMNFYRAVISEVHDMEITVYFLDFGNTETVPDGHVKKLFTEFHDFPAVAMCCTLAHAFSLEEVWVKSATDFFKNAVFGKPLLVHVLGKQTEKYVVDLHLTNTSEEPNVVTLMVQAGYAEYWESTPDCSPLPKAGSMPVSDLKGVKLTKNTSIQIGQMSTKTKQQSVLLKEIGVSEKTFSTPSSSGNIFSKKMITLRDKELTCHYDQHVFKPGSVIEVICSNMCSPGGFWCQLQAQSEALVSLMTQIQIHYSVQGEPYEVGKMACVAKRLVDGKWYRASVIQQISTKEVDVIFIDYGFQERVKVEDLKSITPDFLILEGQAFRCSLYNLVEPLNADPVNWTKEACAGFRCFLDSASSGSLKCTVYSLMLVRPNILCNVVDLETPSHSAKQFLIDKGYAHLFDYSKPLSPSISPFTFMYSSFNIKIGSEEEMYITHIYSPTKFYCQLVRNSETIDALMSRVAQIGNSVVPSRDSSLRLCIAKYFEDGNFYRAIACPMQSSSHLMVYFVDFGNKQVVERQEVVPIPEEATDLIFTPMQALKCYLSGLTDTLPPVEVVKWFEENCLGKILKAVIISREMDGRLSLELYDGCLKINKKVKELMKMHLAYCAEVQEKANSNVITKIKHGSHIPGYVGMDCESEGSKNTDTFQNKDEIKSEGSQYTSNLLSLSTGTDSFNGSFNKTPDSHSSDFRTQFVSTTSMVTSRKFGKSQQECRNSLQPQYTNLPKPNIKSNSEVLGYVSHVNSPSNFYIHLAEDEHFIVQIAEELNSQSLSLIHSKEETFKAGDLVMAEYEKDSALYRAVVKQVKSGEMFDVEFIDYGNSSVLCRSKLYNLPVKFLTTPRLAHPAFLTGIRFAKPDGAAFMANVPNNFKELLISSEPVRFNFVQEYEHGWEVNINCDMTVGEKFLPFQEVLVPENILLSKTKEQSLSMSVLKQSPKVNTATLPDVCDKANIQVLGVEQANVCYIPNQAVPSGQLEKVKLSSISDCGTFYVTLLARENQSTHLSGLIDNAANLTENSLPVGSIKDGIMCLTKSEKSLKWFRAEVKEIFSEEKMMLVVFVDNGRTEKVPMSNAKKLNGNLKSIPKQTVACKWVWLKKTERRFFKSIMNSLTSQVLKILFLRYLKAISTWEVEILVGDVLLMQYSGVAPCPTVKNEPLNLEDSPSVPVQSVHSIPWITRSSGKSYLGFACAATDPFNFFVQLEDSFDIMTELCVLLYDLPDNLPTLPLEQVTPGSHCLMKCDLKEQWCRAEVSDVSADFVLLTFIDFGCSFQVPPKDMDKLRMIPENISCLPRLAYPCTLSEVVPVNLEKWTEKAIHYFQNYLNEKELQIQFKNYQHGLTLDVDISHERSNLADDLIAAGHAVRSKRKTPDFDAPLSTKPSGNSRKPFKMTWAKNNALRLSDIKPGTSKTTFSENSRLDNLKHSSTALNVVNLRDESNTYNSKKDEQIEHKRRVEKFGNRIFILNIRFTACICSTRGYQV</sequence>
<dbReference type="FunFam" id="2.30.30.140:FF:000018">
    <property type="entry name" value="Serine/threonine-protein kinase 31"/>
    <property type="match status" value="1"/>
</dbReference>
<dbReference type="PANTHER" id="PTHR22948">
    <property type="entry name" value="TUDOR DOMAIN CONTAINING PROTEIN"/>
    <property type="match status" value="1"/>
</dbReference>
<accession>A0AAV7RER7</accession>
<dbReference type="EMBL" id="JANPWB010000009">
    <property type="protein sequence ID" value="KAJ1149383.1"/>
    <property type="molecule type" value="Genomic_DNA"/>
</dbReference>
<feature type="domain" description="Tudor" evidence="2">
    <location>
        <begin position="225"/>
        <end position="283"/>
    </location>
</feature>
<dbReference type="SMART" id="SM00333">
    <property type="entry name" value="TUDOR"/>
    <property type="match status" value="8"/>
</dbReference>
<dbReference type="InterPro" id="IPR002999">
    <property type="entry name" value="Tudor"/>
</dbReference>
<feature type="domain" description="Tudor" evidence="2">
    <location>
        <begin position="1178"/>
        <end position="1237"/>
    </location>
</feature>
<feature type="domain" description="Tudor" evidence="2">
    <location>
        <begin position="695"/>
        <end position="753"/>
    </location>
</feature>
<comment type="caution">
    <text evidence="3">The sequence shown here is derived from an EMBL/GenBank/DDBJ whole genome shotgun (WGS) entry which is preliminary data.</text>
</comment>
<dbReference type="InterPro" id="IPR047450">
    <property type="entry name" value="Tudor_TDRD15_rpt1"/>
</dbReference>
<evidence type="ECO:0000256" key="1">
    <source>
        <dbReference type="SAM" id="MobiDB-lite"/>
    </source>
</evidence>
<dbReference type="CDD" id="cd20437">
    <property type="entry name" value="Tudor_TDRD15_rpt2"/>
    <property type="match status" value="1"/>
</dbReference>
<feature type="domain" description="Tudor" evidence="2">
    <location>
        <begin position="965"/>
        <end position="1024"/>
    </location>
</feature>
<feature type="domain" description="Tudor" evidence="2">
    <location>
        <begin position="1485"/>
        <end position="1544"/>
    </location>
</feature>
<evidence type="ECO:0000259" key="2">
    <source>
        <dbReference type="PROSITE" id="PS50304"/>
    </source>
</evidence>
<dbReference type="InterPro" id="IPR035437">
    <property type="entry name" value="SNase_OB-fold_sf"/>
</dbReference>
<organism evidence="3 4">
    <name type="scientific">Pleurodeles waltl</name>
    <name type="common">Iberian ribbed newt</name>
    <dbReference type="NCBI Taxonomy" id="8319"/>
    <lineage>
        <taxon>Eukaryota</taxon>
        <taxon>Metazoa</taxon>
        <taxon>Chordata</taxon>
        <taxon>Craniata</taxon>
        <taxon>Vertebrata</taxon>
        <taxon>Euteleostomi</taxon>
        <taxon>Amphibia</taxon>
        <taxon>Batrachia</taxon>
        <taxon>Caudata</taxon>
        <taxon>Salamandroidea</taxon>
        <taxon>Salamandridae</taxon>
        <taxon>Pleurodelinae</taxon>
        <taxon>Pleurodeles</taxon>
    </lineage>
</organism>
<dbReference type="InterPro" id="IPR047452">
    <property type="entry name" value="Tudor_TDRD15_rpt2"/>
</dbReference>
<evidence type="ECO:0000313" key="4">
    <source>
        <dbReference type="Proteomes" id="UP001066276"/>
    </source>
</evidence>
<dbReference type="PROSITE" id="PS50304">
    <property type="entry name" value="TUDOR"/>
    <property type="match status" value="7"/>
</dbReference>
<dbReference type="Gene3D" id="2.40.50.90">
    <property type="match status" value="6"/>
</dbReference>
<dbReference type="Gene3D" id="2.30.30.140">
    <property type="match status" value="7"/>
</dbReference>
<name>A0AAV7RER7_PLEWA</name>
<feature type="region of interest" description="Disordered" evidence="1">
    <location>
        <begin position="2071"/>
        <end position="2090"/>
    </location>
</feature>
<keyword evidence="4" id="KW-1185">Reference proteome</keyword>
<dbReference type="PANTHER" id="PTHR22948:SF7">
    <property type="entry name" value="TUDOR DOMAIN-CONTAINING PROTEIN 15"/>
    <property type="match status" value="1"/>
</dbReference>